<dbReference type="STRING" id="906968.Trebr_0707"/>
<dbReference type="eggNOG" id="COG4120">
    <property type="taxonomic scope" value="Bacteria"/>
</dbReference>
<sequence>MGILLAVQGAASQGVLWGIMALGVYITFKVLDFADLTVDGSFALGGAVSAVMIVNGINPAVSLLAAFVAGGLSGIVTGLLHTKLQIPGILAGILTMIALYSVNIRVMGQANTPLLGTVTLMTQFEELFGLDRTVSSLLSGMIFSAVIIAALYWFFGTETGCAIRATGNNERMVRAQGVNTDTMKIAGLMLSNALVALSGALVAQSQGYADVGMGTGTIVIGLASIIIGEVIFGRRFSFWYMLMSVVFGSIIYRIIIAVVLQLGLKSTDLKLLTAVIVALALAIPVIKKNMIKKQSTQGGTSC</sequence>
<dbReference type="GO" id="GO:0005886">
    <property type="term" value="C:plasma membrane"/>
    <property type="evidence" value="ECO:0007669"/>
    <property type="project" value="UniProtKB-SubCell"/>
</dbReference>
<organism evidence="7 8">
    <name type="scientific">Treponema brennaborense (strain DSM 12168 / CIP 105900 / DD5/3)</name>
    <dbReference type="NCBI Taxonomy" id="906968"/>
    <lineage>
        <taxon>Bacteria</taxon>
        <taxon>Pseudomonadati</taxon>
        <taxon>Spirochaetota</taxon>
        <taxon>Spirochaetia</taxon>
        <taxon>Spirochaetales</taxon>
        <taxon>Treponemataceae</taxon>
        <taxon>Treponema</taxon>
    </lineage>
</organism>
<keyword evidence="2" id="KW-1003">Cell membrane</keyword>
<dbReference type="GO" id="GO:0022857">
    <property type="term" value="F:transmembrane transporter activity"/>
    <property type="evidence" value="ECO:0007669"/>
    <property type="project" value="InterPro"/>
</dbReference>
<evidence type="ECO:0000256" key="2">
    <source>
        <dbReference type="ARBA" id="ARBA00022475"/>
    </source>
</evidence>
<evidence type="ECO:0000256" key="1">
    <source>
        <dbReference type="ARBA" id="ARBA00004651"/>
    </source>
</evidence>
<dbReference type="PANTHER" id="PTHR32196:SF69">
    <property type="entry name" value="BRANCHED-CHAIN AMINO ACID TRANSPORT SYSTEM, PERMEASE PROTEIN"/>
    <property type="match status" value="1"/>
</dbReference>
<dbReference type="PANTHER" id="PTHR32196">
    <property type="entry name" value="ABC TRANSPORTER PERMEASE PROTEIN YPHD-RELATED-RELATED"/>
    <property type="match status" value="1"/>
</dbReference>
<dbReference type="EMBL" id="CP002696">
    <property type="protein sequence ID" value="AEE16149.1"/>
    <property type="molecule type" value="Genomic_DNA"/>
</dbReference>
<keyword evidence="8" id="KW-1185">Reference proteome</keyword>
<feature type="transmembrane region" description="Helical" evidence="6">
    <location>
        <begin position="269"/>
        <end position="286"/>
    </location>
</feature>
<dbReference type="Proteomes" id="UP000006546">
    <property type="component" value="Chromosome"/>
</dbReference>
<protein>
    <submittedName>
        <fullName evidence="7">ABC-type transporter, integral membrane subunit</fullName>
    </submittedName>
</protein>
<reference evidence="8" key="1">
    <citation type="submission" date="2011-04" db="EMBL/GenBank/DDBJ databases">
        <title>The complete genome of Treponema brennaborense DSM 12168.</title>
        <authorList>
            <person name="Lucas S."/>
            <person name="Han J."/>
            <person name="Lapidus A."/>
            <person name="Bruce D."/>
            <person name="Goodwin L."/>
            <person name="Pitluck S."/>
            <person name="Peters L."/>
            <person name="Kyrpides N."/>
            <person name="Mavromatis K."/>
            <person name="Ivanova N."/>
            <person name="Mikhailova N."/>
            <person name="Pagani I."/>
            <person name="Teshima H."/>
            <person name="Detter J.C."/>
            <person name="Tapia R."/>
            <person name="Han C."/>
            <person name="Land M."/>
            <person name="Hauser L."/>
            <person name="Markowitz V."/>
            <person name="Cheng J.-F."/>
            <person name="Hugenholtz P."/>
            <person name="Woyke T."/>
            <person name="Wu D."/>
            <person name="Gronow S."/>
            <person name="Wellnitz S."/>
            <person name="Brambilla E."/>
            <person name="Klenk H.-P."/>
            <person name="Eisen J.A."/>
        </authorList>
    </citation>
    <scope>NUCLEOTIDE SEQUENCE [LARGE SCALE GENOMIC DNA]</scope>
    <source>
        <strain evidence="8">DSM 12168 / CIP 105900 / DD5/3</strain>
    </source>
</reference>
<dbReference type="InterPro" id="IPR001851">
    <property type="entry name" value="ABC_transp_permease"/>
</dbReference>
<evidence type="ECO:0000256" key="6">
    <source>
        <dbReference type="SAM" id="Phobius"/>
    </source>
</evidence>
<feature type="transmembrane region" description="Helical" evidence="6">
    <location>
        <begin position="60"/>
        <end position="80"/>
    </location>
</feature>
<dbReference type="CDD" id="cd06574">
    <property type="entry name" value="TM_PBP1_branched-chain-AA_like"/>
    <property type="match status" value="1"/>
</dbReference>
<dbReference type="OrthoDB" id="9778389at2"/>
<dbReference type="RefSeq" id="WP_013757868.1">
    <property type="nucleotide sequence ID" value="NC_015500.1"/>
</dbReference>
<feature type="transmembrane region" description="Helical" evidence="6">
    <location>
        <begin position="6"/>
        <end position="26"/>
    </location>
</feature>
<evidence type="ECO:0000256" key="3">
    <source>
        <dbReference type="ARBA" id="ARBA00022692"/>
    </source>
</evidence>
<feature type="transmembrane region" description="Helical" evidence="6">
    <location>
        <begin position="134"/>
        <end position="155"/>
    </location>
</feature>
<dbReference type="HOGENOM" id="CLU_067296_0_0_12"/>
<accession>F4LQC8</accession>
<feature type="transmembrane region" description="Helical" evidence="6">
    <location>
        <begin position="239"/>
        <end position="263"/>
    </location>
</feature>
<keyword evidence="4 6" id="KW-1133">Transmembrane helix</keyword>
<keyword evidence="5 6" id="KW-0472">Membrane</keyword>
<evidence type="ECO:0000256" key="5">
    <source>
        <dbReference type="ARBA" id="ARBA00023136"/>
    </source>
</evidence>
<evidence type="ECO:0000256" key="4">
    <source>
        <dbReference type="ARBA" id="ARBA00022989"/>
    </source>
</evidence>
<dbReference type="AlphaFoldDB" id="F4LQC8"/>
<comment type="subcellular location">
    <subcellularLocation>
        <location evidence="1">Cell membrane</location>
        <topology evidence="1">Multi-pass membrane protein</topology>
    </subcellularLocation>
</comment>
<feature type="transmembrane region" description="Helical" evidence="6">
    <location>
        <begin position="87"/>
        <end position="106"/>
    </location>
</feature>
<name>F4LQC8_TREBD</name>
<gene>
    <name evidence="7" type="ordered locus">Trebr_0707</name>
</gene>
<dbReference type="KEGG" id="tbe:Trebr_0707"/>
<dbReference type="Pfam" id="PF02653">
    <property type="entry name" value="BPD_transp_2"/>
    <property type="match status" value="1"/>
</dbReference>
<evidence type="ECO:0000313" key="8">
    <source>
        <dbReference type="Proteomes" id="UP000006546"/>
    </source>
</evidence>
<feature type="transmembrane region" description="Helical" evidence="6">
    <location>
        <begin position="185"/>
        <end position="205"/>
    </location>
</feature>
<evidence type="ECO:0000313" key="7">
    <source>
        <dbReference type="EMBL" id="AEE16149.1"/>
    </source>
</evidence>
<proteinExistence type="predicted"/>
<keyword evidence="3 6" id="KW-0812">Transmembrane</keyword>
<feature type="transmembrane region" description="Helical" evidence="6">
    <location>
        <begin position="211"/>
        <end position="232"/>
    </location>
</feature>